<feature type="compositionally biased region" description="Polar residues" evidence="1">
    <location>
        <begin position="214"/>
        <end position="231"/>
    </location>
</feature>
<organism evidence="3 4">
    <name type="scientific">Aphanomyces stellatus</name>
    <dbReference type="NCBI Taxonomy" id="120398"/>
    <lineage>
        <taxon>Eukaryota</taxon>
        <taxon>Sar</taxon>
        <taxon>Stramenopiles</taxon>
        <taxon>Oomycota</taxon>
        <taxon>Saprolegniomycetes</taxon>
        <taxon>Saprolegniales</taxon>
        <taxon>Verrucalvaceae</taxon>
        <taxon>Aphanomyces</taxon>
    </lineage>
</organism>
<evidence type="ECO:0000313" key="4">
    <source>
        <dbReference type="Proteomes" id="UP000332933"/>
    </source>
</evidence>
<proteinExistence type="predicted"/>
<keyword evidence="4" id="KW-1185">Reference proteome</keyword>
<dbReference type="EMBL" id="CAADRA010006399">
    <property type="protein sequence ID" value="VFT94933.1"/>
    <property type="molecule type" value="Genomic_DNA"/>
</dbReference>
<dbReference type="Proteomes" id="UP000332933">
    <property type="component" value="Unassembled WGS sequence"/>
</dbReference>
<dbReference type="EMBL" id="VJMH01006378">
    <property type="protein sequence ID" value="KAF0690463.1"/>
    <property type="molecule type" value="Genomic_DNA"/>
</dbReference>
<reference evidence="2" key="2">
    <citation type="submission" date="2019-06" db="EMBL/GenBank/DDBJ databases">
        <title>Genomics analysis of Aphanomyces spp. identifies a new class of oomycete effector associated with host adaptation.</title>
        <authorList>
            <person name="Gaulin E."/>
        </authorList>
    </citation>
    <scope>NUCLEOTIDE SEQUENCE</scope>
    <source>
        <strain evidence="2">CBS 578.67</strain>
    </source>
</reference>
<gene>
    <name evidence="3" type="primary">Aste57867_18195</name>
    <name evidence="2" type="ORF">As57867_018133</name>
    <name evidence="3" type="ORF">ASTE57867_18195</name>
</gene>
<feature type="region of interest" description="Disordered" evidence="1">
    <location>
        <begin position="190"/>
        <end position="231"/>
    </location>
</feature>
<dbReference type="OrthoDB" id="78848at2759"/>
<evidence type="ECO:0000256" key="1">
    <source>
        <dbReference type="SAM" id="MobiDB-lite"/>
    </source>
</evidence>
<reference evidence="3 4" key="1">
    <citation type="submission" date="2019-03" db="EMBL/GenBank/DDBJ databases">
        <authorList>
            <person name="Gaulin E."/>
            <person name="Dumas B."/>
        </authorList>
    </citation>
    <scope>NUCLEOTIDE SEQUENCE [LARGE SCALE GENOMIC DNA]</scope>
    <source>
        <strain evidence="3">CBS 568.67</strain>
    </source>
</reference>
<accession>A0A485L9F5</accession>
<name>A0A485L9F5_9STRA</name>
<dbReference type="AlphaFoldDB" id="A0A485L9F5"/>
<protein>
    <submittedName>
        <fullName evidence="3">Aste57867_18195 protein</fullName>
    </submittedName>
</protein>
<evidence type="ECO:0000313" key="3">
    <source>
        <dbReference type="EMBL" id="VFT94933.1"/>
    </source>
</evidence>
<evidence type="ECO:0000313" key="2">
    <source>
        <dbReference type="EMBL" id="KAF0690463.1"/>
    </source>
</evidence>
<sequence>MMAVEAIEAHFVRGELEDSLRESREWLTQQLHLNAEVVSANTNLVLLGNEISIATDTGLPIDDDIERVFAVYIQSAFELNAPDEVLLIADTLRLLSPLPFHIGLYWGSFLVAMGQSDEAERFLLRTLEVLKPQTSSDRQIARQFSEMFHVLLTKIWIPNVSDPVALVQRVQTSGGLTETSKAKFIQLIQAQHKSKDEPASVSTRPSPPRESKRLSQSSTKQKSADQSSSNAASILTDPSTQMMIGAAAVAAVCAIKYRSHLNTSVSDIMTTLNDVKGLFFG</sequence>